<dbReference type="EMBL" id="CP055904">
    <property type="protein sequence ID" value="QMR41548.1"/>
    <property type="molecule type" value="Genomic_DNA"/>
</dbReference>
<accession>A0AAP9U6J2</accession>
<evidence type="ECO:0000313" key="2">
    <source>
        <dbReference type="Proteomes" id="UP000514462"/>
    </source>
</evidence>
<gene>
    <name evidence="1" type="ORF">HV331_19510</name>
</gene>
<dbReference type="Proteomes" id="UP000514462">
    <property type="component" value="Chromosome"/>
</dbReference>
<sequence length="62" mass="7165">MKIIMMALLMWLLKLAVTLIISWAARERLKSAYFHERRSPNNGAFQGFFSQACGEPGWPHSR</sequence>
<proteinExistence type="predicted"/>
<dbReference type="AlphaFoldDB" id="A0AAP9U6J2"/>
<reference evidence="2" key="1">
    <citation type="submission" date="2020-06" db="EMBL/GenBank/DDBJ databases">
        <title>REHAB project genomes.</title>
        <authorList>
            <person name="Shaw L.P."/>
        </authorList>
    </citation>
    <scope>NUCLEOTIDE SEQUENCE [LARGE SCALE GENOMIC DNA]</scope>
    <source>
        <strain evidence="2">RHBSTW-00938</strain>
    </source>
</reference>
<protein>
    <submittedName>
        <fullName evidence="1">Uncharacterized protein</fullName>
    </submittedName>
</protein>
<name>A0AAP9U6J2_KLEAE</name>
<dbReference type="RefSeq" id="WP_182014641.1">
    <property type="nucleotide sequence ID" value="NZ_CP055904.1"/>
</dbReference>
<evidence type="ECO:0000313" key="1">
    <source>
        <dbReference type="EMBL" id="QMR41548.1"/>
    </source>
</evidence>
<organism evidence="1 2">
    <name type="scientific">Klebsiella aerogenes</name>
    <name type="common">Enterobacter aerogenes</name>
    <dbReference type="NCBI Taxonomy" id="548"/>
    <lineage>
        <taxon>Bacteria</taxon>
        <taxon>Pseudomonadati</taxon>
        <taxon>Pseudomonadota</taxon>
        <taxon>Gammaproteobacteria</taxon>
        <taxon>Enterobacterales</taxon>
        <taxon>Enterobacteriaceae</taxon>
        <taxon>Klebsiella/Raoultella group</taxon>
        <taxon>Klebsiella</taxon>
    </lineage>
</organism>